<sequence>MMTRRINRARTNPSIRGKSPSSTSSSLSSGVVGEVNQALSTARPSTSSISGRRACPTTPSKKIAEKKGPDAGVPEMRRSFDKRNAPAAKVLDEELRRSATEASMVRSRIAVGDLENMQLSYDIFASVILRALGQSNALMTFLKDSSRFTNL</sequence>
<organism evidence="2 3">
    <name type="scientific">Abeliophyllum distichum</name>
    <dbReference type="NCBI Taxonomy" id="126358"/>
    <lineage>
        <taxon>Eukaryota</taxon>
        <taxon>Viridiplantae</taxon>
        <taxon>Streptophyta</taxon>
        <taxon>Embryophyta</taxon>
        <taxon>Tracheophyta</taxon>
        <taxon>Spermatophyta</taxon>
        <taxon>Magnoliopsida</taxon>
        <taxon>eudicotyledons</taxon>
        <taxon>Gunneridae</taxon>
        <taxon>Pentapetalae</taxon>
        <taxon>asterids</taxon>
        <taxon>lamiids</taxon>
        <taxon>Lamiales</taxon>
        <taxon>Oleaceae</taxon>
        <taxon>Forsythieae</taxon>
        <taxon>Abeliophyllum</taxon>
    </lineage>
</organism>
<evidence type="ECO:0000256" key="1">
    <source>
        <dbReference type="SAM" id="MobiDB-lite"/>
    </source>
</evidence>
<feature type="compositionally biased region" description="Polar residues" evidence="1">
    <location>
        <begin position="37"/>
        <end position="50"/>
    </location>
</feature>
<accession>A0ABD1U1D8</accession>
<evidence type="ECO:0000313" key="2">
    <source>
        <dbReference type="EMBL" id="KAL2518435.1"/>
    </source>
</evidence>
<feature type="region of interest" description="Disordered" evidence="1">
    <location>
        <begin position="1"/>
        <end position="84"/>
    </location>
</feature>
<name>A0ABD1U1D8_9LAMI</name>
<keyword evidence="3" id="KW-1185">Reference proteome</keyword>
<gene>
    <name evidence="2" type="ORF">Adt_14682</name>
</gene>
<protein>
    <submittedName>
        <fullName evidence="2">Uncharacterized protein</fullName>
    </submittedName>
</protein>
<dbReference type="EMBL" id="JBFOLK010000004">
    <property type="protein sequence ID" value="KAL2518435.1"/>
    <property type="molecule type" value="Genomic_DNA"/>
</dbReference>
<dbReference type="AlphaFoldDB" id="A0ABD1U1D8"/>
<evidence type="ECO:0000313" key="3">
    <source>
        <dbReference type="Proteomes" id="UP001604336"/>
    </source>
</evidence>
<comment type="caution">
    <text evidence="2">The sequence shown here is derived from an EMBL/GenBank/DDBJ whole genome shotgun (WGS) entry which is preliminary data.</text>
</comment>
<feature type="compositionally biased region" description="Low complexity" evidence="1">
    <location>
        <begin position="14"/>
        <end position="29"/>
    </location>
</feature>
<proteinExistence type="predicted"/>
<feature type="compositionally biased region" description="Basic and acidic residues" evidence="1">
    <location>
        <begin position="62"/>
        <end position="84"/>
    </location>
</feature>
<reference evidence="3" key="1">
    <citation type="submission" date="2024-07" db="EMBL/GenBank/DDBJ databases">
        <title>Two chromosome-level genome assemblies of Korean endemic species Abeliophyllum distichum and Forsythia ovata (Oleaceae).</title>
        <authorList>
            <person name="Jang H."/>
        </authorList>
    </citation>
    <scope>NUCLEOTIDE SEQUENCE [LARGE SCALE GENOMIC DNA]</scope>
</reference>
<dbReference type="Proteomes" id="UP001604336">
    <property type="component" value="Unassembled WGS sequence"/>
</dbReference>